<comment type="catalytic activity">
    <reaction evidence="1">
        <text>Thiol-dependent hydrolysis of ester, thioester, amide, peptide and isopeptide bonds formed by the C-terminal Gly of ubiquitin (a 76-residue protein attached to proteins as an intracellular targeting signal).</text>
        <dbReference type="EC" id="3.4.19.12"/>
    </reaction>
</comment>
<dbReference type="GO" id="GO:0006508">
    <property type="term" value="P:proteolysis"/>
    <property type="evidence" value="ECO:0007669"/>
    <property type="project" value="UniProtKB-KW"/>
</dbReference>
<reference evidence="10" key="1">
    <citation type="submission" date="2013-11" db="EMBL/GenBank/DDBJ databases">
        <authorList>
            <person name="Aslett M."/>
        </authorList>
    </citation>
    <scope>NUCLEOTIDE SEQUENCE [LARGE SCALE GENOMIC DNA]</scope>
    <source>
        <strain evidence="10">Edinburgh</strain>
    </source>
</reference>
<dbReference type="PROSITE" id="PS50802">
    <property type="entry name" value="OTU"/>
    <property type="match status" value="1"/>
</dbReference>
<keyword evidence="5" id="KW-0833">Ubl conjugation pathway</keyword>
<evidence type="ECO:0000256" key="4">
    <source>
        <dbReference type="ARBA" id="ARBA00022670"/>
    </source>
</evidence>
<dbReference type="InterPro" id="IPR038765">
    <property type="entry name" value="Papain-like_cys_pep_sf"/>
</dbReference>
<organism evidence="10 11">
    <name type="scientific">Trichuris muris</name>
    <name type="common">Mouse whipworm</name>
    <dbReference type="NCBI Taxonomy" id="70415"/>
    <lineage>
        <taxon>Eukaryota</taxon>
        <taxon>Metazoa</taxon>
        <taxon>Ecdysozoa</taxon>
        <taxon>Nematoda</taxon>
        <taxon>Enoplea</taxon>
        <taxon>Dorylaimia</taxon>
        <taxon>Trichinellida</taxon>
        <taxon>Trichuridae</taxon>
        <taxon>Trichuris</taxon>
    </lineage>
</organism>
<dbReference type="InterPro" id="IPR003323">
    <property type="entry name" value="OTU_dom"/>
</dbReference>
<dbReference type="SUPFAM" id="SSF54001">
    <property type="entry name" value="Cysteine proteinases"/>
    <property type="match status" value="1"/>
</dbReference>
<reference evidence="10" key="2">
    <citation type="submission" date="2014-03" db="EMBL/GenBank/DDBJ databases">
        <title>The whipworm genome and dual-species transcriptomics of an intimate host-pathogen interaction.</title>
        <authorList>
            <person name="Foth B.J."/>
            <person name="Tsai I.J."/>
            <person name="Reid A.J."/>
            <person name="Bancroft A.J."/>
            <person name="Nichol S."/>
            <person name="Tracey A."/>
            <person name="Holroyd N."/>
            <person name="Cotton J.A."/>
            <person name="Stanley E.J."/>
            <person name="Zarowiecki M."/>
            <person name="Liu J.Z."/>
            <person name="Huckvale T."/>
            <person name="Cooper P.J."/>
            <person name="Grencis R.K."/>
            <person name="Berriman M."/>
        </authorList>
    </citation>
    <scope>NUCLEOTIDE SEQUENCE [LARGE SCALE GENOMIC DNA]</scope>
    <source>
        <strain evidence="10">Edinburgh</strain>
    </source>
</reference>
<evidence type="ECO:0000256" key="7">
    <source>
        <dbReference type="ARBA" id="ARBA00033460"/>
    </source>
</evidence>
<evidence type="ECO:0000313" key="10">
    <source>
        <dbReference type="Proteomes" id="UP000046395"/>
    </source>
</evidence>
<keyword evidence="6" id="KW-0378">Hydrolase</keyword>
<dbReference type="WBParaSite" id="TMUE_3000012068.2">
    <property type="protein sequence ID" value="TMUE_3000012068.2"/>
    <property type="gene ID" value="WBGene00289824"/>
</dbReference>
<feature type="compositionally biased region" description="Basic residues" evidence="8">
    <location>
        <begin position="1"/>
        <end position="10"/>
    </location>
</feature>
<feature type="region of interest" description="Disordered" evidence="8">
    <location>
        <begin position="429"/>
        <end position="450"/>
    </location>
</feature>
<dbReference type="EC" id="3.4.19.12" evidence="3"/>
<reference evidence="11" key="3">
    <citation type="submission" date="2019-12" db="UniProtKB">
        <authorList>
            <consortium name="WormBaseParasite"/>
        </authorList>
    </citation>
    <scope>IDENTIFICATION</scope>
</reference>
<feature type="region of interest" description="Disordered" evidence="8">
    <location>
        <begin position="75"/>
        <end position="145"/>
    </location>
</feature>
<name>A0A5S6QY65_TRIMR</name>
<evidence type="ECO:0000256" key="3">
    <source>
        <dbReference type="ARBA" id="ARBA00012759"/>
    </source>
</evidence>
<evidence type="ECO:0000256" key="6">
    <source>
        <dbReference type="ARBA" id="ARBA00022801"/>
    </source>
</evidence>
<evidence type="ECO:0000313" key="11">
    <source>
        <dbReference type="WBParaSite" id="TMUE_3000012068.1"/>
    </source>
</evidence>
<evidence type="ECO:0000256" key="2">
    <source>
        <dbReference type="ARBA" id="ARBA00010407"/>
    </source>
</evidence>
<dbReference type="STRING" id="70415.A0A5S6QY65"/>
<evidence type="ECO:0000256" key="1">
    <source>
        <dbReference type="ARBA" id="ARBA00000707"/>
    </source>
</evidence>
<feature type="region of interest" description="Disordered" evidence="8">
    <location>
        <begin position="1"/>
        <end position="63"/>
    </location>
</feature>
<dbReference type="Proteomes" id="UP000046395">
    <property type="component" value="Unassembled WGS sequence"/>
</dbReference>
<dbReference type="InterPro" id="IPR050704">
    <property type="entry name" value="Peptidase_C85-like"/>
</dbReference>
<dbReference type="FunFam" id="3.90.70.80:FF:000018">
    <property type="entry name" value="OTU domain-containing protein 5-B"/>
    <property type="match status" value="1"/>
</dbReference>
<feature type="compositionally biased region" description="Polar residues" evidence="8">
    <location>
        <begin position="17"/>
        <end position="30"/>
    </location>
</feature>
<feature type="domain" description="OTU" evidence="9">
    <location>
        <begin position="173"/>
        <end position="296"/>
    </location>
</feature>
<evidence type="ECO:0000256" key="5">
    <source>
        <dbReference type="ARBA" id="ARBA00022786"/>
    </source>
</evidence>
<dbReference type="WBParaSite" id="TMUE_3000012068.1">
    <property type="protein sequence ID" value="TMUE_3000012068.1"/>
    <property type="gene ID" value="WBGene00289824"/>
</dbReference>
<protein>
    <recommendedName>
        <fullName evidence="3">ubiquitinyl hydrolase 1</fullName>
        <ecNumber evidence="3">3.4.19.12</ecNumber>
    </recommendedName>
    <alternativeName>
        <fullName evidence="7">Deubiquitinating enzyme A</fullName>
    </alternativeName>
</protein>
<dbReference type="PANTHER" id="PTHR12419:SF4">
    <property type="entry name" value="OTU DOMAIN-CONTAINING PROTEIN 5"/>
    <property type="match status" value="1"/>
</dbReference>
<dbReference type="GO" id="GO:0004843">
    <property type="term" value="F:cysteine-type deubiquitinase activity"/>
    <property type="evidence" value="ECO:0007669"/>
    <property type="project" value="UniProtKB-EC"/>
</dbReference>
<accession>A0A5S6QY65</accession>
<proteinExistence type="inferred from homology"/>
<dbReference type="GO" id="GO:0061578">
    <property type="term" value="F:K63-linked deubiquitinase activity"/>
    <property type="evidence" value="ECO:0007669"/>
    <property type="project" value="TreeGrafter"/>
</dbReference>
<evidence type="ECO:0000256" key="8">
    <source>
        <dbReference type="SAM" id="MobiDB-lite"/>
    </source>
</evidence>
<comment type="similarity">
    <text evidence="2">Belongs to the peptidase C85 family.</text>
</comment>
<dbReference type="PANTHER" id="PTHR12419">
    <property type="entry name" value="OTU DOMAIN CONTAINING PROTEIN"/>
    <property type="match status" value="1"/>
</dbReference>
<evidence type="ECO:0000259" key="9">
    <source>
        <dbReference type="PROSITE" id="PS50802"/>
    </source>
</evidence>
<dbReference type="Gene3D" id="3.90.70.80">
    <property type="match status" value="1"/>
</dbReference>
<dbReference type="GO" id="GO:0016579">
    <property type="term" value="P:protein deubiquitination"/>
    <property type="evidence" value="ECO:0007669"/>
    <property type="project" value="TreeGrafter"/>
</dbReference>
<dbReference type="CDD" id="cd22752">
    <property type="entry name" value="OTU_OTUD5-like"/>
    <property type="match status" value="1"/>
</dbReference>
<dbReference type="Pfam" id="PF02338">
    <property type="entry name" value="OTU"/>
    <property type="match status" value="1"/>
</dbReference>
<sequence>MTILPKKKSATSKEPRQSASLEGQTTTIAPTTGDFHGAHAVNTEGGMGGSTQSRNASPFVDGDGAVVAGAATGASWRLPSTSPFDPTADSESVFGGGIGRKRYAAVQGSRSERPALRCKQRSSGHVVPSTSSAPSIEGYNSEDESVGADEPVAAEDLETETAFENSLKSTKGFLIKKMRADGACMFRAVADQVYGDEDMHNMVRKLCINYMIKNSDYFSQFVTENFSDYVARKSQETAHGNHVELQAIAEMYNRPIEVYQYNTTPINTFFTNSSAGTAPIRLSYHRSSHYNSVIDPYNATIGVGLGLPQFFPGLADRNLMSEARLVSEQDAIEQAMLKDKLQATDWEATDAQLQQQIACESYFQWLADEKKRENQQSNDEANSSAAIAPAVSADPVVPVPDAVDLNPWVDDDDLLSHVLALSSQEYLDSLKKKKKENSEDEAGCSSRRTD</sequence>
<keyword evidence="10" id="KW-1185">Reference proteome</keyword>
<keyword evidence="4" id="KW-0645">Protease</keyword>
<dbReference type="AlphaFoldDB" id="A0A5S6QY65"/>